<proteinExistence type="predicted"/>
<evidence type="ECO:0000313" key="1">
    <source>
        <dbReference type="EMBL" id="GAH02308.1"/>
    </source>
</evidence>
<reference evidence="1" key="1">
    <citation type="journal article" date="2014" name="Front. Microbiol.">
        <title>High frequency of phylogenetically diverse reductive dehalogenase-homologous genes in deep subseafloor sedimentary metagenomes.</title>
        <authorList>
            <person name="Kawai M."/>
            <person name="Futagami T."/>
            <person name="Toyoda A."/>
            <person name="Takaki Y."/>
            <person name="Nishi S."/>
            <person name="Hori S."/>
            <person name="Arai W."/>
            <person name="Tsubouchi T."/>
            <person name="Morono Y."/>
            <person name="Uchiyama I."/>
            <person name="Ito T."/>
            <person name="Fujiyama A."/>
            <person name="Inagaki F."/>
            <person name="Takami H."/>
        </authorList>
    </citation>
    <scope>NUCLEOTIDE SEQUENCE</scope>
    <source>
        <strain evidence="1">Expedition CK06-06</strain>
    </source>
</reference>
<gene>
    <name evidence="1" type="ORF">S01H4_39803</name>
</gene>
<name>X1E0W7_9ZZZZ</name>
<sequence length="231" mass="24541">MAVTEITVYQYYIPPSGFYESPTGEPYIMGGPSVPVAGGGDVYKVGIPANTELGIWTGDGTIKGDPSITWNGIALDISGNIIANLLSLENLHVSNDASIVNNLYVGGTLFAVDACIDNQTNYDTSTWNWHVWNDASIDRNITVGNDVSIIGNLFVDGNNILTYINQLDASAIRIDLYNLIQDTSAYVELNQIEASIVRIDASLGLGGIGVTADYVDGSISVAVDAVDTSLV</sequence>
<comment type="caution">
    <text evidence="1">The sequence shown here is derived from an EMBL/GenBank/DDBJ whole genome shotgun (WGS) entry which is preliminary data.</text>
</comment>
<feature type="non-terminal residue" evidence="1">
    <location>
        <position position="231"/>
    </location>
</feature>
<dbReference type="AlphaFoldDB" id="X1E0W7"/>
<protein>
    <submittedName>
        <fullName evidence="1">Uncharacterized protein</fullName>
    </submittedName>
</protein>
<organism evidence="1">
    <name type="scientific">marine sediment metagenome</name>
    <dbReference type="NCBI Taxonomy" id="412755"/>
    <lineage>
        <taxon>unclassified sequences</taxon>
        <taxon>metagenomes</taxon>
        <taxon>ecological metagenomes</taxon>
    </lineage>
</organism>
<dbReference type="EMBL" id="BART01021606">
    <property type="protein sequence ID" value="GAH02308.1"/>
    <property type="molecule type" value="Genomic_DNA"/>
</dbReference>
<accession>X1E0W7</accession>